<gene>
    <name evidence="1" type="ORF">V6984_16255</name>
</gene>
<protein>
    <submittedName>
        <fullName evidence="1">Uncharacterized protein</fullName>
    </submittedName>
</protein>
<sequence>MASQNDLSNKTTIDDIQDFMKNLELDRWEVIDELPEKVSYDNVLFFQEEISDKNKYKNIANVHLLEGKDIVLVTVAKGLVDLSDEFVPQDDSFTSIYRVPESVAQYLESLFSEK</sequence>
<organism evidence="1 2">
    <name type="scientific">Kineothrix sedimenti</name>
    <dbReference type="NCBI Taxonomy" id="3123317"/>
    <lineage>
        <taxon>Bacteria</taxon>
        <taxon>Bacillati</taxon>
        <taxon>Bacillota</taxon>
        <taxon>Clostridia</taxon>
        <taxon>Lachnospirales</taxon>
        <taxon>Lachnospiraceae</taxon>
        <taxon>Kineothrix</taxon>
    </lineage>
</organism>
<dbReference type="Proteomes" id="UP001451571">
    <property type="component" value="Chromosome"/>
</dbReference>
<reference evidence="1 2" key="1">
    <citation type="submission" date="2024-02" db="EMBL/GenBank/DDBJ databases">
        <title>Bacterial strain from lacustrine sediment.</title>
        <authorList>
            <person name="Petit C."/>
            <person name="Fadhlaoui K."/>
        </authorList>
    </citation>
    <scope>NUCLEOTIDE SEQUENCE [LARGE SCALE GENOMIC DNA]</scope>
    <source>
        <strain evidence="1 2">IPX-CK</strain>
    </source>
</reference>
<keyword evidence="2" id="KW-1185">Reference proteome</keyword>
<evidence type="ECO:0000313" key="1">
    <source>
        <dbReference type="EMBL" id="XAH73045.1"/>
    </source>
</evidence>
<dbReference type="RefSeq" id="WP_342756654.1">
    <property type="nucleotide sequence ID" value="NZ_CP146256.1"/>
</dbReference>
<dbReference type="EMBL" id="CP146256">
    <property type="protein sequence ID" value="XAH73045.1"/>
    <property type="molecule type" value="Genomic_DNA"/>
</dbReference>
<proteinExistence type="predicted"/>
<evidence type="ECO:0000313" key="2">
    <source>
        <dbReference type="Proteomes" id="UP001451571"/>
    </source>
</evidence>
<accession>A0ABZ3ET85</accession>
<name>A0ABZ3ET85_9FIRM</name>